<evidence type="ECO:0000256" key="1">
    <source>
        <dbReference type="SAM" id="MobiDB-lite"/>
    </source>
</evidence>
<dbReference type="EMBL" id="JBHTGL010000008">
    <property type="protein sequence ID" value="MFD0629263.1"/>
    <property type="molecule type" value="Genomic_DNA"/>
</dbReference>
<evidence type="ECO:0000313" key="2">
    <source>
        <dbReference type="EMBL" id="MFD0629263.1"/>
    </source>
</evidence>
<comment type="caution">
    <text evidence="2">The sequence shown here is derived from an EMBL/GenBank/DDBJ whole genome shotgun (WGS) entry which is preliminary data.</text>
</comment>
<sequence length="146" mass="15459">MAQRVGAQSGQSTGEESGVGDHVGQLFRQAQNDRVAAGSEVVQCGGQHLVEVDRVEVEVERPGVQTTHIVEISDQLRRTVHRRAGGLQQLCLLRDGRGGASTPQAFECFFGRVQRSTQIASSREKQGCPGTFGVGEGVCAVGTPGD</sequence>
<name>A0ABW2X8F3_9ACTN</name>
<organism evidence="2 3">
    <name type="scientific">Streptomyces sanglieri</name>
    <dbReference type="NCBI Taxonomy" id="193460"/>
    <lineage>
        <taxon>Bacteria</taxon>
        <taxon>Bacillati</taxon>
        <taxon>Actinomycetota</taxon>
        <taxon>Actinomycetes</taxon>
        <taxon>Kitasatosporales</taxon>
        <taxon>Streptomycetaceae</taxon>
        <taxon>Streptomyces</taxon>
    </lineage>
</organism>
<protein>
    <submittedName>
        <fullName evidence="2">Uncharacterized protein</fullName>
    </submittedName>
</protein>
<feature type="compositionally biased region" description="Polar residues" evidence="1">
    <location>
        <begin position="1"/>
        <end position="15"/>
    </location>
</feature>
<proteinExistence type="predicted"/>
<keyword evidence="3" id="KW-1185">Reference proteome</keyword>
<gene>
    <name evidence="2" type="ORF">ACFQ2K_48285</name>
</gene>
<accession>A0ABW2X8F3</accession>
<reference evidence="3" key="1">
    <citation type="journal article" date="2019" name="Int. J. Syst. Evol. Microbiol.">
        <title>The Global Catalogue of Microorganisms (GCM) 10K type strain sequencing project: providing services to taxonomists for standard genome sequencing and annotation.</title>
        <authorList>
            <consortium name="The Broad Institute Genomics Platform"/>
            <consortium name="The Broad Institute Genome Sequencing Center for Infectious Disease"/>
            <person name="Wu L."/>
            <person name="Ma J."/>
        </authorList>
    </citation>
    <scope>NUCLEOTIDE SEQUENCE [LARGE SCALE GENOMIC DNA]</scope>
    <source>
        <strain evidence="3">JCM 12607</strain>
    </source>
</reference>
<dbReference type="Proteomes" id="UP001596915">
    <property type="component" value="Unassembled WGS sequence"/>
</dbReference>
<evidence type="ECO:0000313" key="3">
    <source>
        <dbReference type="Proteomes" id="UP001596915"/>
    </source>
</evidence>
<feature type="region of interest" description="Disordered" evidence="1">
    <location>
        <begin position="1"/>
        <end position="20"/>
    </location>
</feature>